<evidence type="ECO:0000313" key="3">
    <source>
        <dbReference type="EMBL" id="RQH29537.1"/>
    </source>
</evidence>
<dbReference type="Pfam" id="PF01370">
    <property type="entry name" value="Epimerase"/>
    <property type="match status" value="1"/>
</dbReference>
<dbReference type="PANTHER" id="PTHR43000">
    <property type="entry name" value="DTDP-D-GLUCOSE 4,6-DEHYDRATASE-RELATED"/>
    <property type="match status" value="1"/>
</dbReference>
<organism evidence="3 4">
    <name type="scientific">Okeania hirsuta</name>
    <dbReference type="NCBI Taxonomy" id="1458930"/>
    <lineage>
        <taxon>Bacteria</taxon>
        <taxon>Bacillati</taxon>
        <taxon>Cyanobacteriota</taxon>
        <taxon>Cyanophyceae</taxon>
        <taxon>Oscillatoriophycideae</taxon>
        <taxon>Oscillatoriales</taxon>
        <taxon>Microcoleaceae</taxon>
        <taxon>Okeania</taxon>
    </lineage>
</organism>
<reference evidence="3 4" key="1">
    <citation type="journal article" date="2018" name="ACS Chem. Biol.">
        <title>Ketoreductase domain dysfunction expands chemodiversity: malyngamide biosynthesis in the cyanobacterium Okeania hirsuta.</title>
        <authorList>
            <person name="Moss N.A."/>
            <person name="Leao T."/>
            <person name="Rankin M."/>
            <person name="McCullough T.M."/>
            <person name="Qu P."/>
            <person name="Korobeynikov A."/>
            <person name="Smith J.L."/>
            <person name="Gerwick L."/>
            <person name="Gerwick W.H."/>
        </authorList>
    </citation>
    <scope>NUCLEOTIDE SEQUENCE [LARGE SCALE GENOMIC DNA]</scope>
    <source>
        <strain evidence="3 4">PAB10Feb10-1</strain>
    </source>
</reference>
<dbReference type="Proteomes" id="UP000269154">
    <property type="component" value="Unassembled WGS sequence"/>
</dbReference>
<sequence length="395" mass="45485">MAHILILGGDGYLGWPTAMYFSQRGYDVTVVDNYFRRNACTELDVGMLYSLPTLQERASIWHEKTGKEIKVVIGDLTNPHQMRAFFDGSVSYQWAVNKDFTGIPDTVVHYAEQPSAPYSLINYNYASTTISNNLLVTNNLMFAVRDYSPSTHIIKLGTMGEYGTPNIDIEEGWLEIEHKGRKDKFLFPRQASSIYHTTKIMDTDLLWFGVRMWNLRVTDLMQGPVYGLETEESVIDDRLKTLFNYDEVFGTVVNRFITQAVVGYPLTVYGKGGQIRGYLNIKDTLQCVHKSEITLAKSGELRIFNQIMETFSVNQLAELTKKVGTKLGYDVEIKSIENPRKESEEHYYNPTYQGLVNIGVEPHYLTEEVMEDMFRVVERYKDNIRKDVIFRGIRW</sequence>
<dbReference type="InterPro" id="IPR036291">
    <property type="entry name" value="NAD(P)-bd_dom_sf"/>
</dbReference>
<evidence type="ECO:0000259" key="2">
    <source>
        <dbReference type="Pfam" id="PF01370"/>
    </source>
</evidence>
<evidence type="ECO:0000313" key="4">
    <source>
        <dbReference type="Proteomes" id="UP000269154"/>
    </source>
</evidence>
<evidence type="ECO:0000256" key="1">
    <source>
        <dbReference type="ARBA" id="ARBA00007637"/>
    </source>
</evidence>
<protein>
    <submittedName>
        <fullName evidence="3">NAD-dependent epimerase/dehydratase family protein</fullName>
    </submittedName>
</protein>
<dbReference type="InterPro" id="IPR001509">
    <property type="entry name" value="Epimerase_deHydtase"/>
</dbReference>
<comment type="caution">
    <text evidence="3">The sequence shown here is derived from an EMBL/GenBank/DDBJ whole genome shotgun (WGS) entry which is preliminary data.</text>
</comment>
<accession>A0A3N6P5H7</accession>
<dbReference type="Gene3D" id="3.40.50.720">
    <property type="entry name" value="NAD(P)-binding Rossmann-like Domain"/>
    <property type="match status" value="1"/>
</dbReference>
<dbReference type="EMBL" id="RCBY01000192">
    <property type="protein sequence ID" value="RQH29537.1"/>
    <property type="molecule type" value="Genomic_DNA"/>
</dbReference>
<comment type="similarity">
    <text evidence="1">Belongs to the NAD(P)-dependent epimerase/dehydratase family.</text>
</comment>
<gene>
    <name evidence="3" type="ORF">D5R40_24675</name>
</gene>
<dbReference type="AlphaFoldDB" id="A0A3N6P5H7"/>
<dbReference type="OrthoDB" id="9771073at2"/>
<dbReference type="SUPFAM" id="SSF51735">
    <property type="entry name" value="NAD(P)-binding Rossmann-fold domains"/>
    <property type="match status" value="1"/>
</dbReference>
<keyword evidence="4" id="KW-1185">Reference proteome</keyword>
<proteinExistence type="inferred from homology"/>
<dbReference type="RefSeq" id="WP_124155335.1">
    <property type="nucleotide sequence ID" value="NZ_CAWOLW010000104.1"/>
</dbReference>
<feature type="domain" description="NAD-dependent epimerase/dehydratase" evidence="2">
    <location>
        <begin position="4"/>
        <end position="289"/>
    </location>
</feature>
<dbReference type="Gene3D" id="3.90.25.10">
    <property type="entry name" value="UDP-galactose 4-epimerase, domain 1"/>
    <property type="match status" value="1"/>
</dbReference>
<name>A0A3N6P5H7_9CYAN</name>